<proteinExistence type="inferred from homology"/>
<feature type="domain" description="AAA+ ATPase" evidence="3">
    <location>
        <begin position="377"/>
        <end position="512"/>
    </location>
</feature>
<dbReference type="InterPro" id="IPR041569">
    <property type="entry name" value="AAA_lid_3"/>
</dbReference>
<feature type="region of interest" description="Disordered" evidence="2">
    <location>
        <begin position="137"/>
        <end position="210"/>
    </location>
</feature>
<feature type="compositionally biased region" description="Polar residues" evidence="2">
    <location>
        <begin position="184"/>
        <end position="198"/>
    </location>
</feature>
<sequence>MEDQHLQRAIYASIQTARSQGYNLGSGRGTVQTFRPSFQPSRGGSGGGGGHVGSHGTSTLRSTAAGATQGGNGHRNQAHRPGQSSQQPRQPQPRYSGNSLTGVGASASGAASSTNVLRTSFGRIDALRRDGIVPASASPIFPHSNSHTQSHSQNHVHAAGSGIQSPGSAPHRALPTAIPPRVATTPTRSRNQAQQPASRQRHGFESTRIGPHRSANHVLHAIAAVTAEAHAAFDAAAAVGASPITVLPLSPSRATEAHVAQPPLLSPTGGGGSGATTPSTRGRGGGGGGVTGPGPVGGGGSPPRALISVAAPGGSVLMLPEGVDPVLAQAVLRDAVTWDTGVTFDDIAGCDRAKQLLHEAVALPLIIPEFFTGIREPWRGVLLHGPPGNGKTMLAKALAGMVGGAFFAVSPASLTSKWRGESEKLLAALFAVAQAHAPAIIFIDEVDALCGARGVEGEHEASRRFKAELLQQMDGLTSGRGVMVLAATNCPWDLDPALRRRLEKRIHIGLPDAAQRLALLHLHMRGVALAPDADLLALAASCEGLSGADIRLLCRDAAMEPLRRQIASLAVGNSGPPPPPPPPQQHQHQQRQLQDPRSPSEGHPQLSSPSPEAPQVEVLQPQSQPLALCSAADIRRLADSGKLAQGAVVSAADLEAARRSVRPSVTADQAAKYVQWDQEFAST</sequence>
<dbReference type="Pfam" id="PF17862">
    <property type="entry name" value="AAA_lid_3"/>
    <property type="match status" value="1"/>
</dbReference>
<feature type="region of interest" description="Disordered" evidence="2">
    <location>
        <begin position="20"/>
        <end position="113"/>
    </location>
</feature>
<dbReference type="SMART" id="SM00382">
    <property type="entry name" value="AAA"/>
    <property type="match status" value="1"/>
</dbReference>
<dbReference type="GO" id="GO:0015630">
    <property type="term" value="C:microtubule cytoskeleton"/>
    <property type="evidence" value="ECO:0007669"/>
    <property type="project" value="TreeGrafter"/>
</dbReference>
<dbReference type="EMBL" id="BNCO01000014">
    <property type="protein sequence ID" value="GIL53272.1"/>
    <property type="molecule type" value="Genomic_DNA"/>
</dbReference>
<dbReference type="InterPro" id="IPR027417">
    <property type="entry name" value="P-loop_NTPase"/>
</dbReference>
<feature type="region of interest" description="Disordered" evidence="2">
    <location>
        <begin position="255"/>
        <end position="305"/>
    </location>
</feature>
<feature type="compositionally biased region" description="Gly residues" evidence="2">
    <location>
        <begin position="43"/>
        <end position="53"/>
    </location>
</feature>
<evidence type="ECO:0000313" key="5">
    <source>
        <dbReference type="Proteomes" id="UP000747399"/>
    </source>
</evidence>
<feature type="compositionally biased region" description="Low complexity" evidence="2">
    <location>
        <begin position="143"/>
        <end position="155"/>
    </location>
</feature>
<name>A0A8J4B3I5_9CHLO</name>
<dbReference type="Proteomes" id="UP000747399">
    <property type="component" value="Unassembled WGS sequence"/>
</dbReference>
<dbReference type="GO" id="GO:0051013">
    <property type="term" value="P:microtubule severing"/>
    <property type="evidence" value="ECO:0007669"/>
    <property type="project" value="TreeGrafter"/>
</dbReference>
<feature type="compositionally biased region" description="Polar residues" evidence="2">
    <location>
        <begin position="20"/>
        <end position="42"/>
    </location>
</feature>
<feature type="compositionally biased region" description="Pro residues" evidence="2">
    <location>
        <begin position="575"/>
        <end position="584"/>
    </location>
</feature>
<organism evidence="4 5">
    <name type="scientific">Volvox africanus</name>
    <dbReference type="NCBI Taxonomy" id="51714"/>
    <lineage>
        <taxon>Eukaryota</taxon>
        <taxon>Viridiplantae</taxon>
        <taxon>Chlorophyta</taxon>
        <taxon>core chlorophytes</taxon>
        <taxon>Chlorophyceae</taxon>
        <taxon>CS clade</taxon>
        <taxon>Chlamydomonadales</taxon>
        <taxon>Volvocaceae</taxon>
        <taxon>Volvox</taxon>
    </lineage>
</organism>
<dbReference type="InterPro" id="IPR003593">
    <property type="entry name" value="AAA+_ATPase"/>
</dbReference>
<dbReference type="PANTHER" id="PTHR23074">
    <property type="entry name" value="AAA DOMAIN-CONTAINING"/>
    <property type="match status" value="1"/>
</dbReference>
<comment type="similarity">
    <text evidence="1">Belongs to the AAA ATPase family.</text>
</comment>
<dbReference type="FunFam" id="3.40.50.300:FF:000159">
    <property type="entry name" value="Katanin p60 ATPase-containing subunit A1"/>
    <property type="match status" value="1"/>
</dbReference>
<feature type="compositionally biased region" description="Low complexity" evidence="2">
    <location>
        <begin position="585"/>
        <end position="597"/>
    </location>
</feature>
<dbReference type="Gene3D" id="3.40.50.300">
    <property type="entry name" value="P-loop containing nucleotide triphosphate hydrolases"/>
    <property type="match status" value="1"/>
</dbReference>
<dbReference type="PROSITE" id="PS00674">
    <property type="entry name" value="AAA"/>
    <property type="match status" value="1"/>
</dbReference>
<dbReference type="GO" id="GO:0016887">
    <property type="term" value="F:ATP hydrolysis activity"/>
    <property type="evidence" value="ECO:0007669"/>
    <property type="project" value="InterPro"/>
</dbReference>
<dbReference type="GO" id="GO:0005524">
    <property type="term" value="F:ATP binding"/>
    <property type="evidence" value="ECO:0007669"/>
    <property type="project" value="UniProtKB-KW"/>
</dbReference>
<dbReference type="InterPro" id="IPR050304">
    <property type="entry name" value="MT-severing_AAA_ATPase"/>
</dbReference>
<feature type="compositionally biased region" description="Low complexity" evidence="2">
    <location>
        <begin position="80"/>
        <end position="97"/>
    </location>
</feature>
<reference evidence="4" key="1">
    <citation type="journal article" date="2021" name="Proc. Natl. Acad. Sci. U.S.A.">
        <title>Three genomes in the algal genus Volvox reveal the fate of a haploid sex-determining region after a transition to homothallism.</title>
        <authorList>
            <person name="Yamamoto K."/>
            <person name="Hamaji T."/>
            <person name="Kawai-Toyooka H."/>
            <person name="Matsuzaki R."/>
            <person name="Takahashi F."/>
            <person name="Nishimura Y."/>
            <person name="Kawachi M."/>
            <person name="Noguchi H."/>
            <person name="Minakuchi Y."/>
            <person name="Umen J.G."/>
            <person name="Toyoda A."/>
            <person name="Nozaki H."/>
        </authorList>
    </citation>
    <scope>NUCLEOTIDE SEQUENCE</scope>
    <source>
        <strain evidence="4">NIES-3780</strain>
    </source>
</reference>
<dbReference type="Gene3D" id="1.10.8.60">
    <property type="match status" value="1"/>
</dbReference>
<dbReference type="InterPro" id="IPR003960">
    <property type="entry name" value="ATPase_AAA_CS"/>
</dbReference>
<feature type="compositionally biased region" description="Low complexity" evidence="2">
    <location>
        <begin position="104"/>
        <end position="113"/>
    </location>
</feature>
<dbReference type="Pfam" id="PF00004">
    <property type="entry name" value="AAA"/>
    <property type="match status" value="1"/>
</dbReference>
<dbReference type="InterPro" id="IPR003959">
    <property type="entry name" value="ATPase_AAA_core"/>
</dbReference>
<evidence type="ECO:0000313" key="4">
    <source>
        <dbReference type="EMBL" id="GIL53272.1"/>
    </source>
</evidence>
<dbReference type="SUPFAM" id="SSF52540">
    <property type="entry name" value="P-loop containing nucleoside triphosphate hydrolases"/>
    <property type="match status" value="1"/>
</dbReference>
<feature type="region of interest" description="Disordered" evidence="2">
    <location>
        <begin position="569"/>
        <end position="621"/>
    </location>
</feature>
<accession>A0A8J4B3I5</accession>
<gene>
    <name evidence="4" type="ORF">Vafri_8922</name>
</gene>
<evidence type="ECO:0000256" key="2">
    <source>
        <dbReference type="SAM" id="MobiDB-lite"/>
    </source>
</evidence>
<dbReference type="PANTHER" id="PTHR23074:SF19">
    <property type="entry name" value="KATANIN P60 ATPASE-CONTAINING SUBUNIT A1"/>
    <property type="match status" value="1"/>
</dbReference>
<evidence type="ECO:0000256" key="1">
    <source>
        <dbReference type="RuleBase" id="RU003651"/>
    </source>
</evidence>
<keyword evidence="5" id="KW-1185">Reference proteome</keyword>
<protein>
    <recommendedName>
        <fullName evidence="3">AAA+ ATPase domain-containing protein</fullName>
    </recommendedName>
</protein>
<keyword evidence="1" id="KW-0067">ATP-binding</keyword>
<comment type="caution">
    <text evidence="4">The sequence shown here is derived from an EMBL/GenBank/DDBJ whole genome shotgun (WGS) entry which is preliminary data.</text>
</comment>
<keyword evidence="1" id="KW-0547">Nucleotide-binding</keyword>
<evidence type="ECO:0000259" key="3">
    <source>
        <dbReference type="SMART" id="SM00382"/>
    </source>
</evidence>
<feature type="compositionally biased region" description="Gly residues" evidence="2">
    <location>
        <begin position="282"/>
        <end position="301"/>
    </location>
</feature>
<dbReference type="AlphaFoldDB" id="A0A8J4B3I5"/>
<feature type="compositionally biased region" description="Polar residues" evidence="2">
    <location>
        <begin position="57"/>
        <end position="66"/>
    </location>
</feature>